<dbReference type="Pfam" id="PF13692">
    <property type="entry name" value="Glyco_trans_1_4"/>
    <property type="match status" value="1"/>
</dbReference>
<dbReference type="PANTHER" id="PTHR12526:SF609">
    <property type="entry name" value="LIPOPOLYSACCHARIDE BIOSYNTHESIS PROTEIN"/>
    <property type="match status" value="1"/>
</dbReference>
<dbReference type="InterPro" id="IPR028098">
    <property type="entry name" value="Glyco_trans_4-like_N"/>
</dbReference>
<dbReference type="SUPFAM" id="SSF53756">
    <property type="entry name" value="UDP-Glycosyltransferase/glycogen phosphorylase"/>
    <property type="match status" value="1"/>
</dbReference>
<keyword evidence="4" id="KW-1185">Reference proteome</keyword>
<dbReference type="CDD" id="cd03794">
    <property type="entry name" value="GT4_WbuB-like"/>
    <property type="match status" value="1"/>
</dbReference>
<accession>A0ABM8P984</accession>
<name>A0ABM8P984_9BURK</name>
<dbReference type="Gene3D" id="3.40.50.2000">
    <property type="entry name" value="Glycogen Phosphorylase B"/>
    <property type="match status" value="2"/>
</dbReference>
<evidence type="ECO:0000256" key="1">
    <source>
        <dbReference type="SAM" id="MobiDB-lite"/>
    </source>
</evidence>
<dbReference type="RefSeq" id="WP_201700361.1">
    <property type="nucleotide sequence ID" value="NZ_CAJHCQ010000027.1"/>
</dbReference>
<dbReference type="Proteomes" id="UP000656319">
    <property type="component" value="Unassembled WGS sequence"/>
</dbReference>
<sequence>MRILILSQYFWPENFRVNELAQELVERGHQVTVLTGLPNYPGGAVYDDYRHDPAAFSRFNGVEIIRVPLVPRGTGAIRLILNYLSFAASASVLGIWKLRGRAFDRILVYQLSPATIGFPAVILRRIKRAPTLFWVQDLWPDTLEAVGVVRSRFLLRFVDRWMRWFYAHTDHLLAQSRAMMPRLREQAPARLPLSYLPNWAETQRTKPVALPAGPVARTNTFKIFYLGNLGEAQDFPAVLEAVELLRERDDIEWCLVGDGRQAGWIRDAIETRGLKSRVRLLGAFPSEVMPRFHREANALLVSLKRDPLFAMTIPSKVQSYLAAGVPIVGMLDGEGARVILEARAGFTCPAGDSRGLADAVVALVGMAPQQRAEMGHAGKAYCRQEFEFPMLVDRIETLLRTVTPHNRKLFRKQHGVAALPMQDAASTGAQVAPAAPWLSQKDTPSAIDPLVAPSQPGQLEEEMPVQ</sequence>
<comment type="caution">
    <text evidence="3">The sequence shown here is derived from an EMBL/GenBank/DDBJ whole genome shotgun (WGS) entry which is preliminary data.</text>
</comment>
<protein>
    <recommendedName>
        <fullName evidence="2">Glycosyltransferase subfamily 4-like N-terminal domain-containing protein</fullName>
    </recommendedName>
</protein>
<evidence type="ECO:0000259" key="2">
    <source>
        <dbReference type="Pfam" id="PF13579"/>
    </source>
</evidence>
<evidence type="ECO:0000313" key="3">
    <source>
        <dbReference type="EMBL" id="CAD6559622.1"/>
    </source>
</evidence>
<gene>
    <name evidence="3" type="ORF">LMG27952_06922</name>
</gene>
<organism evidence="3 4">
    <name type="scientific">Paraburkholderia hiiakae</name>
    <dbReference type="NCBI Taxonomy" id="1081782"/>
    <lineage>
        <taxon>Bacteria</taxon>
        <taxon>Pseudomonadati</taxon>
        <taxon>Pseudomonadota</taxon>
        <taxon>Betaproteobacteria</taxon>
        <taxon>Burkholderiales</taxon>
        <taxon>Burkholderiaceae</taxon>
        <taxon>Paraburkholderia</taxon>
    </lineage>
</organism>
<dbReference type="Pfam" id="PF13579">
    <property type="entry name" value="Glyco_trans_4_4"/>
    <property type="match status" value="1"/>
</dbReference>
<evidence type="ECO:0000313" key="4">
    <source>
        <dbReference type="Proteomes" id="UP000656319"/>
    </source>
</evidence>
<reference evidence="3 4" key="1">
    <citation type="submission" date="2020-10" db="EMBL/GenBank/DDBJ databases">
        <authorList>
            <person name="Peeters C."/>
        </authorList>
    </citation>
    <scope>NUCLEOTIDE SEQUENCE [LARGE SCALE GENOMIC DNA]</scope>
    <source>
        <strain evidence="3 4">LMG 27952</strain>
    </source>
</reference>
<dbReference type="EMBL" id="CAJHCQ010000027">
    <property type="protein sequence ID" value="CAD6559622.1"/>
    <property type="molecule type" value="Genomic_DNA"/>
</dbReference>
<feature type="domain" description="Glycosyltransferase subfamily 4-like N-terminal" evidence="2">
    <location>
        <begin position="16"/>
        <end position="199"/>
    </location>
</feature>
<dbReference type="PANTHER" id="PTHR12526">
    <property type="entry name" value="GLYCOSYLTRANSFERASE"/>
    <property type="match status" value="1"/>
</dbReference>
<proteinExistence type="predicted"/>
<feature type="region of interest" description="Disordered" evidence="1">
    <location>
        <begin position="430"/>
        <end position="466"/>
    </location>
</feature>